<evidence type="ECO:0000313" key="1">
    <source>
        <dbReference type="EMBL" id="KAK1693788.1"/>
    </source>
</evidence>
<dbReference type="AlphaFoldDB" id="A0AAD8TX43"/>
<sequence length="245" mass="26871">MGLAAGVSEGFPYRGSDWGFATKTICRRKGGRGVTRAHVGPRGQDLGRAALVSATSWPHFVSSSVFRKLRGTPALEASCIIESLVGIPPVNEVKIEISLEDVMKNLEAIEKNLPSVETKLGILLDNTDKLDKSLRGINERIAVLETCAIHDNQTHRIGELEEAMENLGSTFSSLKFKEKAYVGKEQKFMYVPKMPKPKNHYKLKIDKTLSTTMGNLDNGASKKPIATSCVFKENYDVDGSSLDIT</sequence>
<name>A0AAD8TX43_LOLMU</name>
<evidence type="ECO:0000313" key="2">
    <source>
        <dbReference type="Proteomes" id="UP001231189"/>
    </source>
</evidence>
<accession>A0AAD8TX43</accession>
<dbReference type="SUPFAM" id="SSF57997">
    <property type="entry name" value="Tropomyosin"/>
    <property type="match status" value="1"/>
</dbReference>
<comment type="caution">
    <text evidence="1">The sequence shown here is derived from an EMBL/GenBank/DDBJ whole genome shotgun (WGS) entry which is preliminary data.</text>
</comment>
<dbReference type="Proteomes" id="UP001231189">
    <property type="component" value="Unassembled WGS sequence"/>
</dbReference>
<organism evidence="1 2">
    <name type="scientific">Lolium multiflorum</name>
    <name type="common">Italian ryegrass</name>
    <name type="synonym">Lolium perenne subsp. multiflorum</name>
    <dbReference type="NCBI Taxonomy" id="4521"/>
    <lineage>
        <taxon>Eukaryota</taxon>
        <taxon>Viridiplantae</taxon>
        <taxon>Streptophyta</taxon>
        <taxon>Embryophyta</taxon>
        <taxon>Tracheophyta</taxon>
        <taxon>Spermatophyta</taxon>
        <taxon>Magnoliopsida</taxon>
        <taxon>Liliopsida</taxon>
        <taxon>Poales</taxon>
        <taxon>Poaceae</taxon>
        <taxon>BOP clade</taxon>
        <taxon>Pooideae</taxon>
        <taxon>Poodae</taxon>
        <taxon>Poeae</taxon>
        <taxon>Poeae Chloroplast Group 2 (Poeae type)</taxon>
        <taxon>Loliodinae</taxon>
        <taxon>Loliinae</taxon>
        <taxon>Lolium</taxon>
    </lineage>
</organism>
<reference evidence="1" key="1">
    <citation type="submission" date="2023-07" db="EMBL/GenBank/DDBJ databases">
        <title>A chromosome-level genome assembly of Lolium multiflorum.</title>
        <authorList>
            <person name="Chen Y."/>
            <person name="Copetti D."/>
            <person name="Kolliker R."/>
            <person name="Studer B."/>
        </authorList>
    </citation>
    <scope>NUCLEOTIDE SEQUENCE</scope>
    <source>
        <strain evidence="1">02402/16</strain>
        <tissue evidence="1">Leaf</tissue>
    </source>
</reference>
<keyword evidence="2" id="KW-1185">Reference proteome</keyword>
<dbReference type="EMBL" id="JAUUTY010000001">
    <property type="protein sequence ID" value="KAK1693788.1"/>
    <property type="molecule type" value="Genomic_DNA"/>
</dbReference>
<proteinExistence type="predicted"/>
<protein>
    <submittedName>
        <fullName evidence="1">Uncharacterized protein</fullName>
    </submittedName>
</protein>
<gene>
    <name evidence="1" type="ORF">QYE76_010485</name>
</gene>